<protein>
    <submittedName>
        <fullName evidence="2">Uncharacterized protein</fullName>
    </submittedName>
</protein>
<evidence type="ECO:0000313" key="3">
    <source>
        <dbReference type="Proteomes" id="UP001221898"/>
    </source>
</evidence>
<reference evidence="2" key="1">
    <citation type="journal article" date="2023" name="Science">
        <title>Genome structures resolve the early diversification of teleost fishes.</title>
        <authorList>
            <person name="Parey E."/>
            <person name="Louis A."/>
            <person name="Montfort J."/>
            <person name="Bouchez O."/>
            <person name="Roques C."/>
            <person name="Iampietro C."/>
            <person name="Lluch J."/>
            <person name="Castinel A."/>
            <person name="Donnadieu C."/>
            <person name="Desvignes T."/>
            <person name="Floi Bucao C."/>
            <person name="Jouanno E."/>
            <person name="Wen M."/>
            <person name="Mejri S."/>
            <person name="Dirks R."/>
            <person name="Jansen H."/>
            <person name="Henkel C."/>
            <person name="Chen W.J."/>
            <person name="Zahm M."/>
            <person name="Cabau C."/>
            <person name="Klopp C."/>
            <person name="Thompson A.W."/>
            <person name="Robinson-Rechavi M."/>
            <person name="Braasch I."/>
            <person name="Lecointre G."/>
            <person name="Bobe J."/>
            <person name="Postlethwait J.H."/>
            <person name="Berthelot C."/>
            <person name="Roest Crollius H."/>
            <person name="Guiguen Y."/>
        </authorList>
    </citation>
    <scope>NUCLEOTIDE SEQUENCE</scope>
    <source>
        <strain evidence="2">NC1722</strain>
    </source>
</reference>
<accession>A0AAD7WTJ5</accession>
<sequence>MAGGGAREQMGGRATTPPHILHSVWTENAASRWPGGPAARPARCPSCPSFSRFFDSRRSPSRPGLVTEERGWIGHGTDREMRQRLRDSGNII</sequence>
<gene>
    <name evidence="2" type="ORF">AAFF_G00253520</name>
</gene>
<dbReference type="AlphaFoldDB" id="A0AAD7WTJ5"/>
<dbReference type="EMBL" id="JAINUG010000034">
    <property type="protein sequence ID" value="KAJ8408717.1"/>
    <property type="molecule type" value="Genomic_DNA"/>
</dbReference>
<evidence type="ECO:0000313" key="2">
    <source>
        <dbReference type="EMBL" id="KAJ8408717.1"/>
    </source>
</evidence>
<name>A0AAD7WTJ5_9TELE</name>
<organism evidence="2 3">
    <name type="scientific">Aldrovandia affinis</name>
    <dbReference type="NCBI Taxonomy" id="143900"/>
    <lineage>
        <taxon>Eukaryota</taxon>
        <taxon>Metazoa</taxon>
        <taxon>Chordata</taxon>
        <taxon>Craniata</taxon>
        <taxon>Vertebrata</taxon>
        <taxon>Euteleostomi</taxon>
        <taxon>Actinopterygii</taxon>
        <taxon>Neopterygii</taxon>
        <taxon>Teleostei</taxon>
        <taxon>Notacanthiformes</taxon>
        <taxon>Halosauridae</taxon>
        <taxon>Aldrovandia</taxon>
    </lineage>
</organism>
<proteinExistence type="predicted"/>
<feature type="region of interest" description="Disordered" evidence="1">
    <location>
        <begin position="1"/>
        <end position="21"/>
    </location>
</feature>
<keyword evidence="3" id="KW-1185">Reference proteome</keyword>
<dbReference type="Proteomes" id="UP001221898">
    <property type="component" value="Unassembled WGS sequence"/>
</dbReference>
<evidence type="ECO:0000256" key="1">
    <source>
        <dbReference type="SAM" id="MobiDB-lite"/>
    </source>
</evidence>
<comment type="caution">
    <text evidence="2">The sequence shown here is derived from an EMBL/GenBank/DDBJ whole genome shotgun (WGS) entry which is preliminary data.</text>
</comment>